<dbReference type="KEGG" id="saci:Sinac_6255"/>
<accession>L0DM61</accession>
<sequence length="224" mass="24700">MWLLKLRWHTISHCVLVILICSITTFTPSNGNELGPPIEGLQPSFDAQCGPLCLYAVTKIMGLKTDYVTLLKATKCTNKGTSLRDLKLACSRYGLVGTPLSINRAKLDRALRLHNQRIAAICYVGGGHFVLYYSDAATRLICFDPRSPGTAQSDISVKALAGYNGKALLISDRPLDPEIMAGRLDGFSVLGMMMVLILLAILWVMLGWWSYGAVLTRKRLRQVL</sequence>
<keyword evidence="1" id="KW-0812">Transmembrane</keyword>
<organism evidence="3 4">
    <name type="scientific">Singulisphaera acidiphila (strain ATCC BAA-1392 / DSM 18658 / VKM B-2454 / MOB10)</name>
    <dbReference type="NCBI Taxonomy" id="886293"/>
    <lineage>
        <taxon>Bacteria</taxon>
        <taxon>Pseudomonadati</taxon>
        <taxon>Planctomycetota</taxon>
        <taxon>Planctomycetia</taxon>
        <taxon>Isosphaerales</taxon>
        <taxon>Isosphaeraceae</taxon>
        <taxon>Singulisphaera</taxon>
    </lineage>
</organism>
<dbReference type="Proteomes" id="UP000010798">
    <property type="component" value="Chromosome"/>
</dbReference>
<name>L0DM61_SINAD</name>
<dbReference type="GO" id="GO:0005524">
    <property type="term" value="F:ATP binding"/>
    <property type="evidence" value="ECO:0007669"/>
    <property type="project" value="InterPro"/>
</dbReference>
<dbReference type="Pfam" id="PF03412">
    <property type="entry name" value="Peptidase_C39"/>
    <property type="match status" value="1"/>
</dbReference>
<reference evidence="3 4" key="1">
    <citation type="submission" date="2012-02" db="EMBL/GenBank/DDBJ databases">
        <title>Complete sequence of chromosome of Singulisphaera acidiphila DSM 18658.</title>
        <authorList>
            <consortium name="US DOE Joint Genome Institute (JGI-PGF)"/>
            <person name="Lucas S."/>
            <person name="Copeland A."/>
            <person name="Lapidus A."/>
            <person name="Glavina del Rio T."/>
            <person name="Dalin E."/>
            <person name="Tice H."/>
            <person name="Bruce D."/>
            <person name="Goodwin L."/>
            <person name="Pitluck S."/>
            <person name="Peters L."/>
            <person name="Ovchinnikova G."/>
            <person name="Chertkov O."/>
            <person name="Kyrpides N."/>
            <person name="Mavromatis K."/>
            <person name="Ivanova N."/>
            <person name="Brettin T."/>
            <person name="Detter J.C."/>
            <person name="Han C."/>
            <person name="Larimer F."/>
            <person name="Land M."/>
            <person name="Hauser L."/>
            <person name="Markowitz V."/>
            <person name="Cheng J.-F."/>
            <person name="Hugenholtz P."/>
            <person name="Woyke T."/>
            <person name="Wu D."/>
            <person name="Tindall B."/>
            <person name="Pomrenke H."/>
            <person name="Brambilla E."/>
            <person name="Klenk H.-P."/>
            <person name="Eisen J.A."/>
        </authorList>
    </citation>
    <scope>NUCLEOTIDE SEQUENCE [LARGE SCALE GENOMIC DNA]</scope>
    <source>
        <strain evidence="4">ATCC BAA-1392 / DSM 18658 / VKM B-2454 / MOB10</strain>
    </source>
</reference>
<keyword evidence="1" id="KW-1133">Transmembrane helix</keyword>
<proteinExistence type="predicted"/>
<dbReference type="GO" id="GO:0016020">
    <property type="term" value="C:membrane"/>
    <property type="evidence" value="ECO:0007669"/>
    <property type="project" value="InterPro"/>
</dbReference>
<evidence type="ECO:0000256" key="1">
    <source>
        <dbReference type="SAM" id="Phobius"/>
    </source>
</evidence>
<gene>
    <name evidence="3" type="ordered locus">Sinac_6255</name>
</gene>
<keyword evidence="1" id="KW-0472">Membrane</keyword>
<protein>
    <submittedName>
        <fullName evidence="3">ABC-type bacteriocin/lantibiotic exporter with N-terminal double-glycine peptidase domain</fullName>
    </submittedName>
</protein>
<dbReference type="InterPro" id="IPR005074">
    <property type="entry name" value="Peptidase_C39"/>
</dbReference>
<feature type="domain" description="Peptidase C39" evidence="2">
    <location>
        <begin position="42"/>
        <end position="170"/>
    </location>
</feature>
<dbReference type="PROSITE" id="PS50990">
    <property type="entry name" value="PEPTIDASE_C39"/>
    <property type="match status" value="1"/>
</dbReference>
<evidence type="ECO:0000313" key="3">
    <source>
        <dbReference type="EMBL" id="AGA30347.1"/>
    </source>
</evidence>
<keyword evidence="4" id="KW-1185">Reference proteome</keyword>
<dbReference type="Gene3D" id="3.90.70.10">
    <property type="entry name" value="Cysteine proteinases"/>
    <property type="match status" value="1"/>
</dbReference>
<dbReference type="eggNOG" id="COG3271">
    <property type="taxonomic scope" value="Bacteria"/>
</dbReference>
<dbReference type="HOGENOM" id="CLU_1234331_0_0_0"/>
<evidence type="ECO:0000313" key="4">
    <source>
        <dbReference type="Proteomes" id="UP000010798"/>
    </source>
</evidence>
<dbReference type="GO" id="GO:0008233">
    <property type="term" value="F:peptidase activity"/>
    <property type="evidence" value="ECO:0007669"/>
    <property type="project" value="InterPro"/>
</dbReference>
<dbReference type="GO" id="GO:0006508">
    <property type="term" value="P:proteolysis"/>
    <property type="evidence" value="ECO:0007669"/>
    <property type="project" value="InterPro"/>
</dbReference>
<dbReference type="RefSeq" id="WP_015249433.1">
    <property type="nucleotide sequence ID" value="NC_019892.1"/>
</dbReference>
<evidence type="ECO:0000259" key="2">
    <source>
        <dbReference type="PROSITE" id="PS50990"/>
    </source>
</evidence>
<feature type="transmembrane region" description="Helical" evidence="1">
    <location>
        <begin position="187"/>
        <end position="211"/>
    </location>
</feature>
<dbReference type="EMBL" id="CP003364">
    <property type="protein sequence ID" value="AGA30347.1"/>
    <property type="molecule type" value="Genomic_DNA"/>
</dbReference>
<dbReference type="AlphaFoldDB" id="L0DM61"/>